<proteinExistence type="predicted"/>
<sequence length="317" mass="35421">MVQGLTVWNGESRIVLGIDVGATQSAVAFCWLYKGSVANVHRVSNWPGQDDQRGEPKIPTQIYYNRFGEAVKIGAETSTDDALDSAEMEGWFLARYFKLRLHPTNGRTHNLAMELEYLPTGITIMQIYVDFLRYLLRHTKEYFESHILQGQSEWSRYSPAMDVVIAHPNGWGVKEQDFLRRAAVTAGYVTPQNALSQIKFVSEADASVHFCIFHMDVDSKMNVSFYLTTLALILMVFAKCGAVFVVCDAGGATVNTTVYAVKAKTPLQLEKKSTSLYTGRRHLRRPRSGTLHSSILNSSPYARGRNQHSRDGGSATV</sequence>
<reference evidence="3 4" key="1">
    <citation type="submission" date="2014-04" db="EMBL/GenBank/DDBJ databases">
        <authorList>
            <consortium name="DOE Joint Genome Institute"/>
            <person name="Kuo A."/>
            <person name="Tarkka M."/>
            <person name="Buscot F."/>
            <person name="Kohler A."/>
            <person name="Nagy L.G."/>
            <person name="Floudas D."/>
            <person name="Copeland A."/>
            <person name="Barry K.W."/>
            <person name="Cichocki N."/>
            <person name="Veneault-Fourrey C."/>
            <person name="LaButti K."/>
            <person name="Lindquist E.A."/>
            <person name="Lipzen A."/>
            <person name="Lundell T."/>
            <person name="Morin E."/>
            <person name="Murat C."/>
            <person name="Sun H."/>
            <person name="Tunlid A."/>
            <person name="Henrissat B."/>
            <person name="Grigoriev I.V."/>
            <person name="Hibbett D.S."/>
            <person name="Martin F."/>
            <person name="Nordberg H.P."/>
            <person name="Cantor M.N."/>
            <person name="Hua S.X."/>
        </authorList>
    </citation>
    <scope>NUCLEOTIDE SEQUENCE [LARGE SCALE GENOMIC DNA]</scope>
    <source>
        <strain evidence="3 4">F 1598</strain>
    </source>
</reference>
<dbReference type="InterPro" id="IPR043129">
    <property type="entry name" value="ATPase_NBD"/>
</dbReference>
<keyword evidence="2" id="KW-1133">Transmembrane helix</keyword>
<evidence type="ECO:0000256" key="2">
    <source>
        <dbReference type="SAM" id="Phobius"/>
    </source>
</evidence>
<dbReference type="OrthoDB" id="2963168at2759"/>
<dbReference type="PANTHER" id="PTHR14187:SF5">
    <property type="entry name" value="HEAT SHOCK 70 KDA PROTEIN 12A"/>
    <property type="match status" value="1"/>
</dbReference>
<keyword evidence="2" id="KW-0472">Membrane</keyword>
<dbReference type="EMBL" id="KN832994">
    <property type="protein sequence ID" value="KIM82435.1"/>
    <property type="molecule type" value="Genomic_DNA"/>
</dbReference>
<keyword evidence="2" id="KW-0812">Transmembrane</keyword>
<dbReference type="InParanoid" id="A0A0C3FCN2"/>
<evidence type="ECO:0000313" key="4">
    <source>
        <dbReference type="Proteomes" id="UP000054166"/>
    </source>
</evidence>
<dbReference type="Gene3D" id="3.30.420.40">
    <property type="match status" value="1"/>
</dbReference>
<accession>A0A0C3FCN2</accession>
<feature type="compositionally biased region" description="Polar residues" evidence="1">
    <location>
        <begin position="290"/>
        <end position="300"/>
    </location>
</feature>
<name>A0A0C3FCN2_PILCF</name>
<dbReference type="CDD" id="cd10170">
    <property type="entry name" value="ASKHA_NBD_HSP70"/>
    <property type="match status" value="1"/>
</dbReference>
<dbReference type="Proteomes" id="UP000054166">
    <property type="component" value="Unassembled WGS sequence"/>
</dbReference>
<reference evidence="4" key="2">
    <citation type="submission" date="2015-01" db="EMBL/GenBank/DDBJ databases">
        <title>Evolutionary Origins and Diversification of the Mycorrhizal Mutualists.</title>
        <authorList>
            <consortium name="DOE Joint Genome Institute"/>
            <consortium name="Mycorrhizal Genomics Consortium"/>
            <person name="Kohler A."/>
            <person name="Kuo A."/>
            <person name="Nagy L.G."/>
            <person name="Floudas D."/>
            <person name="Copeland A."/>
            <person name="Barry K.W."/>
            <person name="Cichocki N."/>
            <person name="Veneault-Fourrey C."/>
            <person name="LaButti K."/>
            <person name="Lindquist E.A."/>
            <person name="Lipzen A."/>
            <person name="Lundell T."/>
            <person name="Morin E."/>
            <person name="Murat C."/>
            <person name="Riley R."/>
            <person name="Ohm R."/>
            <person name="Sun H."/>
            <person name="Tunlid A."/>
            <person name="Henrissat B."/>
            <person name="Grigoriev I.V."/>
            <person name="Hibbett D.S."/>
            <person name="Martin F."/>
        </authorList>
    </citation>
    <scope>NUCLEOTIDE SEQUENCE [LARGE SCALE GENOMIC DNA]</scope>
    <source>
        <strain evidence="4">F 1598</strain>
    </source>
</reference>
<dbReference type="SUPFAM" id="SSF53067">
    <property type="entry name" value="Actin-like ATPase domain"/>
    <property type="match status" value="1"/>
</dbReference>
<evidence type="ECO:0000313" key="3">
    <source>
        <dbReference type="EMBL" id="KIM82435.1"/>
    </source>
</evidence>
<feature type="region of interest" description="Disordered" evidence="1">
    <location>
        <begin position="288"/>
        <end position="317"/>
    </location>
</feature>
<dbReference type="PANTHER" id="PTHR14187">
    <property type="entry name" value="ALPHA KINASE/ELONGATION FACTOR 2 KINASE"/>
    <property type="match status" value="1"/>
</dbReference>
<gene>
    <name evidence="3" type="ORF">PILCRDRAFT_462174</name>
</gene>
<organism evidence="3 4">
    <name type="scientific">Piloderma croceum (strain F 1598)</name>
    <dbReference type="NCBI Taxonomy" id="765440"/>
    <lineage>
        <taxon>Eukaryota</taxon>
        <taxon>Fungi</taxon>
        <taxon>Dikarya</taxon>
        <taxon>Basidiomycota</taxon>
        <taxon>Agaricomycotina</taxon>
        <taxon>Agaricomycetes</taxon>
        <taxon>Agaricomycetidae</taxon>
        <taxon>Atheliales</taxon>
        <taxon>Atheliaceae</taxon>
        <taxon>Piloderma</taxon>
    </lineage>
</organism>
<dbReference type="HOGENOM" id="CLU_009958_1_1_1"/>
<feature type="transmembrane region" description="Helical" evidence="2">
    <location>
        <begin position="223"/>
        <end position="246"/>
    </location>
</feature>
<protein>
    <submittedName>
        <fullName evidence="3">Uncharacterized protein</fullName>
    </submittedName>
</protein>
<dbReference type="STRING" id="765440.A0A0C3FCN2"/>
<dbReference type="AlphaFoldDB" id="A0A0C3FCN2"/>
<evidence type="ECO:0000256" key="1">
    <source>
        <dbReference type="SAM" id="MobiDB-lite"/>
    </source>
</evidence>
<keyword evidence="4" id="KW-1185">Reference proteome</keyword>